<dbReference type="AlphaFoldDB" id="A0A811V354"/>
<protein>
    <submittedName>
        <fullName evidence="2">(Mediterranean fruit fly) hypothetical protein</fullName>
    </submittedName>
</protein>
<dbReference type="EMBL" id="CAJHJT010000034">
    <property type="protein sequence ID" value="CAD7006022.1"/>
    <property type="molecule type" value="Genomic_DNA"/>
</dbReference>
<name>A0A811V354_CERCA</name>
<feature type="region of interest" description="Disordered" evidence="1">
    <location>
        <begin position="93"/>
        <end position="124"/>
    </location>
</feature>
<accession>A0A811V354</accession>
<evidence type="ECO:0000313" key="2">
    <source>
        <dbReference type="EMBL" id="CAD7006022.1"/>
    </source>
</evidence>
<dbReference type="Proteomes" id="UP000606786">
    <property type="component" value="Unassembled WGS sequence"/>
</dbReference>
<feature type="compositionally biased region" description="Low complexity" evidence="1">
    <location>
        <begin position="1"/>
        <end position="20"/>
    </location>
</feature>
<keyword evidence="3" id="KW-1185">Reference proteome</keyword>
<sequence>MTNNNTCGGNTNNKLPNGGKAPPPPPHAHAMSSLPRFGSARRDAHSANERAESSLSHEPPYSQHLANQANQSSGAPQRSTATADRYIRLTQDHFNHNHGPYGSISSNKHANTLNGERSPRESECNYIHNNSHYSLPLDHALNGGPTTPTPTPPPPALPIRNGQLMLHNGGNITAGQRVATYNNNNCSNGYATIGGGGANHFGSVAIGGGWCGTSRSAYYEKYECAYEHSAAAANRNSIEMCTFVRP</sequence>
<feature type="compositionally biased region" description="Polar residues" evidence="1">
    <location>
        <begin position="64"/>
        <end position="81"/>
    </location>
</feature>
<feature type="region of interest" description="Disordered" evidence="1">
    <location>
        <begin position="1"/>
        <end position="81"/>
    </location>
</feature>
<gene>
    <name evidence="2" type="ORF">CCAP1982_LOCUS14357</name>
</gene>
<evidence type="ECO:0000313" key="3">
    <source>
        <dbReference type="Proteomes" id="UP000606786"/>
    </source>
</evidence>
<dbReference type="OrthoDB" id="8033296at2759"/>
<organism evidence="2 3">
    <name type="scientific">Ceratitis capitata</name>
    <name type="common">Mediterranean fruit fly</name>
    <name type="synonym">Tephritis capitata</name>
    <dbReference type="NCBI Taxonomy" id="7213"/>
    <lineage>
        <taxon>Eukaryota</taxon>
        <taxon>Metazoa</taxon>
        <taxon>Ecdysozoa</taxon>
        <taxon>Arthropoda</taxon>
        <taxon>Hexapoda</taxon>
        <taxon>Insecta</taxon>
        <taxon>Pterygota</taxon>
        <taxon>Neoptera</taxon>
        <taxon>Endopterygota</taxon>
        <taxon>Diptera</taxon>
        <taxon>Brachycera</taxon>
        <taxon>Muscomorpha</taxon>
        <taxon>Tephritoidea</taxon>
        <taxon>Tephritidae</taxon>
        <taxon>Ceratitis</taxon>
        <taxon>Ceratitis</taxon>
    </lineage>
</organism>
<evidence type="ECO:0000256" key="1">
    <source>
        <dbReference type="SAM" id="MobiDB-lite"/>
    </source>
</evidence>
<feature type="compositionally biased region" description="Basic and acidic residues" evidence="1">
    <location>
        <begin position="40"/>
        <end position="52"/>
    </location>
</feature>
<feature type="compositionally biased region" description="Polar residues" evidence="1">
    <location>
        <begin position="103"/>
        <end position="115"/>
    </location>
</feature>
<proteinExistence type="predicted"/>
<reference evidence="2" key="1">
    <citation type="submission" date="2020-11" db="EMBL/GenBank/DDBJ databases">
        <authorList>
            <person name="Whitehead M."/>
        </authorList>
    </citation>
    <scope>NUCLEOTIDE SEQUENCE</scope>
    <source>
        <strain evidence="2">EGII</strain>
    </source>
</reference>
<comment type="caution">
    <text evidence="2">The sequence shown here is derived from an EMBL/GenBank/DDBJ whole genome shotgun (WGS) entry which is preliminary data.</text>
</comment>